<feature type="chain" id="PRO_5045321864" description="Fibronectin type-III domain-containing protein" evidence="1">
    <location>
        <begin position="20"/>
        <end position="1128"/>
    </location>
</feature>
<gene>
    <name evidence="3" type="ORF">PAUR_a0630</name>
</gene>
<reference evidence="3 4" key="1">
    <citation type="submission" date="2015-03" db="EMBL/GenBank/DDBJ databases">
        <title>Genome sequence of Pseudoalteromonas aurantia.</title>
        <authorList>
            <person name="Xie B.-B."/>
            <person name="Rong J.-C."/>
            <person name="Qin Q.-L."/>
            <person name="Zhang Y.-Z."/>
        </authorList>
    </citation>
    <scope>NUCLEOTIDE SEQUENCE [LARGE SCALE GENOMIC DNA]</scope>
    <source>
        <strain evidence="3 4">208</strain>
    </source>
</reference>
<accession>A0ABR9EBZ8</accession>
<dbReference type="Gene3D" id="2.60.40.10">
    <property type="entry name" value="Immunoglobulins"/>
    <property type="match status" value="5"/>
</dbReference>
<feature type="signal peptide" evidence="1">
    <location>
        <begin position="1"/>
        <end position="19"/>
    </location>
</feature>
<dbReference type="InterPro" id="IPR013783">
    <property type="entry name" value="Ig-like_fold"/>
</dbReference>
<dbReference type="SUPFAM" id="SSF49265">
    <property type="entry name" value="Fibronectin type III"/>
    <property type="match status" value="3"/>
</dbReference>
<dbReference type="InterPro" id="IPR003961">
    <property type="entry name" value="FN3_dom"/>
</dbReference>
<name>A0ABR9EBZ8_9GAMM</name>
<feature type="domain" description="Fibronectin type-III" evidence="2">
    <location>
        <begin position="113"/>
        <end position="207"/>
    </location>
</feature>
<dbReference type="Proteomes" id="UP000615755">
    <property type="component" value="Unassembled WGS sequence"/>
</dbReference>
<dbReference type="PROSITE" id="PS50853">
    <property type="entry name" value="FN3"/>
    <property type="match status" value="1"/>
</dbReference>
<organism evidence="3 4">
    <name type="scientific">Pseudoalteromonas aurantia 208</name>
    <dbReference type="NCBI Taxonomy" id="1314867"/>
    <lineage>
        <taxon>Bacteria</taxon>
        <taxon>Pseudomonadati</taxon>
        <taxon>Pseudomonadota</taxon>
        <taxon>Gammaproteobacteria</taxon>
        <taxon>Alteromonadales</taxon>
        <taxon>Pseudoalteromonadaceae</taxon>
        <taxon>Pseudoalteromonas</taxon>
    </lineage>
</organism>
<dbReference type="InterPro" id="IPR036116">
    <property type="entry name" value="FN3_sf"/>
</dbReference>
<proteinExistence type="predicted"/>
<evidence type="ECO:0000256" key="1">
    <source>
        <dbReference type="SAM" id="SignalP"/>
    </source>
</evidence>
<evidence type="ECO:0000313" key="4">
    <source>
        <dbReference type="Proteomes" id="UP000615755"/>
    </source>
</evidence>
<dbReference type="CDD" id="cd00063">
    <property type="entry name" value="FN3"/>
    <property type="match status" value="1"/>
</dbReference>
<comment type="caution">
    <text evidence="3">The sequence shown here is derived from an EMBL/GenBank/DDBJ whole genome shotgun (WGS) entry which is preliminary data.</text>
</comment>
<evidence type="ECO:0000259" key="2">
    <source>
        <dbReference type="PROSITE" id="PS50853"/>
    </source>
</evidence>
<protein>
    <recommendedName>
        <fullName evidence="2">Fibronectin type-III domain-containing protein</fullName>
    </recommendedName>
</protein>
<sequence>MFRVLTLSGFLLFSHIAFAIQSPSLNVSNTSIYAGDTIQLSWSKPASTAYFHLWVVKPGHGALAFRRNYTGTSFSRWIQNFPGTHTFYVEACDGKGACATSNSVGVRMSERTAPSAPTIVGPAYHEYRGTYSYWWNNPGGDVSSYQVEKSWKPDRTGNASVNTVTYSGTSYSETFTEPGTYVAKVRACNSVGCSGWSNNEVNIIRPHWKPNQTVANGPSSSSTGQFQLTWSKPWGHGINNYIVERAANGGGFGVVQSGASMSMHQSLSNGTYTYRINVCNEDNVCSDFGPTKQVVVDIPPPPPSAPSEPDVAWDLYHPQGGSIRVHVPSISGATSYTIYNDTTTSGRAKSINVGTGWTTVPAVGVGANYIRIAACNRSGCSESVPRRVVIFSAPHSVAPSIDKSIANKNDSVTISWGLPAGTIWSGAYFKVHCRTRAHGDVCNQTIPYQGSSKQTSFSHTFTASHVAGYDIQVLSCNESDSHCSTGGTGTVHVLPQVHGHPKFNLGHDFYYPINSDIPLILSSGIDGADSFAASVNGSIVKYLPGSGIGAIRIGTIGNHQLSMRACVTAPSGSRQCSADSASQKVVLFNHKPTAVTVELSNNTPGLGQATTLKWRAPSDMIWEKSYFKVHCVNGAGVDFCGKRINYRGDMPADFTESLTFNKHGTYSISVKACNKTTAYCSTSNTLQANLLPAVHGDPGYNVGWDFYYPLNSEIKVAIPQAIAGAESFALYYYKRDTAPVKIAQVPVTQSTYTIKADKLGKYTLQLASCVGVANPICSAPSMKRGIDVYTTPESVLPKLSKSQVRTSEKVTLTWTRPAGTIYESATYKVVCALEGDPVNHCLPEEPIRQIGKQTTHSYEFRLTKSGDYKIRVQSCNDAQHCSAQGYVALKVIQSDIPVPVVDAPTRTFLNAKERVKWAFSTPPKTSFDTTLFVKTPGSTERVKLASQTQNKAGEYTYSFDTAGTYHFYAQACGVVEDLKGIVPIVMNDIFIPITKNTRSSALCSELDASEVIVEVSNVEFLLTVKPNLLEWPQVIGATSYVVQIATCAQPCTDTSGLVWETLVTTNQGVLSHEYMAKQGDIFRVQACFSANDCTSWSGPTLYTSKIKKQGVIFIHTDLLGSPVAETQE</sequence>
<dbReference type="EMBL" id="AQGV01000012">
    <property type="protein sequence ID" value="MBE0367293.1"/>
    <property type="molecule type" value="Genomic_DNA"/>
</dbReference>
<dbReference type="RefSeq" id="WP_192506741.1">
    <property type="nucleotide sequence ID" value="NZ_AQGV01000012.1"/>
</dbReference>
<dbReference type="SMART" id="SM00060">
    <property type="entry name" value="FN3"/>
    <property type="match status" value="4"/>
</dbReference>
<evidence type="ECO:0000313" key="3">
    <source>
        <dbReference type="EMBL" id="MBE0367293.1"/>
    </source>
</evidence>
<keyword evidence="4" id="KW-1185">Reference proteome</keyword>
<keyword evidence="1" id="KW-0732">Signal</keyword>